<dbReference type="AlphaFoldDB" id="A0A6G7KBK2"/>
<dbReference type="KEGG" id="jar:G7057_09465"/>
<evidence type="ECO:0000256" key="6">
    <source>
        <dbReference type="ARBA" id="ARBA00022989"/>
    </source>
</evidence>
<sequence>MSQNRSLNHAYLIPIFLFLALILDGVLMNLFAGQFITANYILTPRLFLLVLVLFTVLFPKQPLFLYALLFGVIYDSYYAGIIGLYAAGFALVIYLLKKVQNYLNPSVFISLLLFVFSQSFLESFIFACYSMLGYTQLTFENFVSLRLGPTLLLNILFFIAVYYPFYKLSQWMYER</sequence>
<accession>A0A6G7KBK2</accession>
<evidence type="ECO:0000256" key="7">
    <source>
        <dbReference type="ARBA" id="ARBA00023136"/>
    </source>
</evidence>
<evidence type="ECO:0000256" key="3">
    <source>
        <dbReference type="ARBA" id="ARBA00022475"/>
    </source>
</evidence>
<dbReference type="Proteomes" id="UP000501451">
    <property type="component" value="Chromosome"/>
</dbReference>
<feature type="transmembrane region" description="Helical" evidence="8">
    <location>
        <begin position="77"/>
        <end position="96"/>
    </location>
</feature>
<proteinExistence type="inferred from homology"/>
<evidence type="ECO:0000256" key="5">
    <source>
        <dbReference type="ARBA" id="ARBA00022960"/>
    </source>
</evidence>
<evidence type="ECO:0000256" key="2">
    <source>
        <dbReference type="ARBA" id="ARBA00007776"/>
    </source>
</evidence>
<evidence type="ECO:0000313" key="10">
    <source>
        <dbReference type="Proteomes" id="UP000501451"/>
    </source>
</evidence>
<dbReference type="NCBIfam" id="TIGR03426">
    <property type="entry name" value="shape_MreD"/>
    <property type="match status" value="1"/>
</dbReference>
<gene>
    <name evidence="9" type="primary">mreD</name>
    <name evidence="9" type="ORF">G7057_09465</name>
</gene>
<feature type="transmembrane region" description="Helical" evidence="8">
    <location>
        <begin position="12"/>
        <end position="31"/>
    </location>
</feature>
<protein>
    <submittedName>
        <fullName evidence="9">Rod shape-determining protein MreD</fullName>
    </submittedName>
</protein>
<name>A0A6G7KBK2_9LACT</name>
<reference evidence="9 10" key="1">
    <citation type="journal article" date="2017" name="Int. J. Syst. Evol. Microbiol.">
        <title>Jeotgalibaca porci sp. nov. and Jeotgalibaca arthritidis sp. nov., isolated from pigs, and emended description of the genus Jeotgalibaca.</title>
        <authorList>
            <person name="Zamora L."/>
            <person name="Perez-Sancho M."/>
            <person name="Dominguez L."/>
            <person name="Fernandez-Garayzabal J.F."/>
            <person name="Vela A.I."/>
        </authorList>
    </citation>
    <scope>NUCLEOTIDE SEQUENCE [LARGE SCALE GENOMIC DNA]</scope>
    <source>
        <strain evidence="9 10">CECT 9157</strain>
    </source>
</reference>
<keyword evidence="10" id="KW-1185">Reference proteome</keyword>
<dbReference type="GO" id="GO:0008360">
    <property type="term" value="P:regulation of cell shape"/>
    <property type="evidence" value="ECO:0007669"/>
    <property type="project" value="UniProtKB-KW"/>
</dbReference>
<keyword evidence="4 8" id="KW-0812">Transmembrane</keyword>
<dbReference type="RefSeq" id="WP_166163231.1">
    <property type="nucleotide sequence ID" value="NZ_CP049740.1"/>
</dbReference>
<keyword evidence="7 8" id="KW-0472">Membrane</keyword>
<feature type="transmembrane region" description="Helical" evidence="8">
    <location>
        <begin position="38"/>
        <end position="57"/>
    </location>
</feature>
<dbReference type="Pfam" id="PF04093">
    <property type="entry name" value="MreD"/>
    <property type="match status" value="1"/>
</dbReference>
<comment type="similarity">
    <text evidence="2">Belongs to the MreD family.</text>
</comment>
<dbReference type="EMBL" id="CP049740">
    <property type="protein sequence ID" value="QII82636.1"/>
    <property type="molecule type" value="Genomic_DNA"/>
</dbReference>
<keyword evidence="3" id="KW-1003">Cell membrane</keyword>
<comment type="subcellular location">
    <subcellularLocation>
        <location evidence="1">Cell membrane</location>
        <topology evidence="1">Multi-pass membrane protein</topology>
    </subcellularLocation>
</comment>
<dbReference type="InterPro" id="IPR007227">
    <property type="entry name" value="Cell_shape_determining_MreD"/>
</dbReference>
<evidence type="ECO:0000256" key="4">
    <source>
        <dbReference type="ARBA" id="ARBA00022692"/>
    </source>
</evidence>
<keyword evidence="5" id="KW-0133">Cell shape</keyword>
<evidence type="ECO:0000313" key="9">
    <source>
        <dbReference type="EMBL" id="QII82636.1"/>
    </source>
</evidence>
<feature type="transmembrane region" description="Helical" evidence="8">
    <location>
        <begin position="108"/>
        <end position="132"/>
    </location>
</feature>
<evidence type="ECO:0000256" key="1">
    <source>
        <dbReference type="ARBA" id="ARBA00004651"/>
    </source>
</evidence>
<evidence type="ECO:0000256" key="8">
    <source>
        <dbReference type="SAM" id="Phobius"/>
    </source>
</evidence>
<organism evidence="9 10">
    <name type="scientific">Jeotgalibaca arthritidis</name>
    <dbReference type="NCBI Taxonomy" id="1868794"/>
    <lineage>
        <taxon>Bacteria</taxon>
        <taxon>Bacillati</taxon>
        <taxon>Bacillota</taxon>
        <taxon>Bacilli</taxon>
        <taxon>Lactobacillales</taxon>
        <taxon>Carnobacteriaceae</taxon>
        <taxon>Jeotgalibaca</taxon>
    </lineage>
</organism>
<dbReference type="GO" id="GO:0005886">
    <property type="term" value="C:plasma membrane"/>
    <property type="evidence" value="ECO:0007669"/>
    <property type="project" value="UniProtKB-SubCell"/>
</dbReference>
<feature type="transmembrane region" description="Helical" evidence="8">
    <location>
        <begin position="144"/>
        <end position="165"/>
    </location>
</feature>
<keyword evidence="6 8" id="KW-1133">Transmembrane helix</keyword>